<dbReference type="PANTHER" id="PTHR13355">
    <property type="entry name" value="GLUCOSAMINE 6-PHOSPHATE N-ACETYLTRANSFERASE"/>
    <property type="match status" value="1"/>
</dbReference>
<protein>
    <submittedName>
        <fullName evidence="2">GNAT family N-acetyltransferase</fullName>
    </submittedName>
</protein>
<evidence type="ECO:0000313" key="2">
    <source>
        <dbReference type="EMBL" id="MEY8000718.1"/>
    </source>
</evidence>
<gene>
    <name evidence="2" type="ORF">AB8U03_11000</name>
</gene>
<dbReference type="InterPro" id="IPR000182">
    <property type="entry name" value="GNAT_dom"/>
</dbReference>
<comment type="caution">
    <text evidence="2">The sequence shown here is derived from an EMBL/GenBank/DDBJ whole genome shotgun (WGS) entry which is preliminary data.</text>
</comment>
<name>A0ABV4BV59_9CLOT</name>
<dbReference type="Gene3D" id="3.40.630.30">
    <property type="match status" value="1"/>
</dbReference>
<reference evidence="2 3" key="1">
    <citation type="submission" date="2024-08" db="EMBL/GenBank/DDBJ databases">
        <title>Clostridium lapicellarii sp. nov., and Clostridium renhuaiense sp. nov., two species isolated from the mud in a fermentation cellar used for producing sauce-flavour Chinese liquors.</title>
        <authorList>
            <person name="Yang F."/>
            <person name="Wang H."/>
            <person name="Chen L.Q."/>
            <person name="Zhou N."/>
            <person name="Lu J.J."/>
            <person name="Pu X.X."/>
            <person name="Wan B."/>
            <person name="Wang L."/>
            <person name="Liu S.J."/>
        </authorList>
    </citation>
    <scope>NUCLEOTIDE SEQUENCE [LARGE SCALE GENOMIC DNA]</scope>
    <source>
        <strain evidence="2 3">MT-5</strain>
    </source>
</reference>
<evidence type="ECO:0000259" key="1">
    <source>
        <dbReference type="PROSITE" id="PS51186"/>
    </source>
</evidence>
<dbReference type="Pfam" id="PF13673">
    <property type="entry name" value="Acetyltransf_10"/>
    <property type="match status" value="1"/>
</dbReference>
<proteinExistence type="predicted"/>
<evidence type="ECO:0000313" key="3">
    <source>
        <dbReference type="Proteomes" id="UP001564657"/>
    </source>
</evidence>
<keyword evidence="3" id="KW-1185">Reference proteome</keyword>
<dbReference type="InterPro" id="IPR016181">
    <property type="entry name" value="Acyl_CoA_acyltransferase"/>
</dbReference>
<accession>A0ABV4BV59</accession>
<dbReference type="CDD" id="cd04301">
    <property type="entry name" value="NAT_SF"/>
    <property type="match status" value="1"/>
</dbReference>
<sequence>MDIKWFKGIRNSEDAFAIRNEVFVKEQHVPVEEELDDQDKVCDHLVIYLLGEPVATGRIIIENKKYYLGRVAVLKKYRGKGFGKILVNELLNKIFLQGEKEVFIHAQVSAEGFYKKLGFKPYGEKFFEAGIEHINMCIIN</sequence>
<dbReference type="InterPro" id="IPR039143">
    <property type="entry name" value="GNPNAT1-like"/>
</dbReference>
<dbReference type="Proteomes" id="UP001564657">
    <property type="component" value="Unassembled WGS sequence"/>
</dbReference>
<dbReference type="EMBL" id="JBGEWD010000009">
    <property type="protein sequence ID" value="MEY8000718.1"/>
    <property type="molecule type" value="Genomic_DNA"/>
</dbReference>
<feature type="domain" description="N-acetyltransferase" evidence="1">
    <location>
        <begin position="1"/>
        <end position="140"/>
    </location>
</feature>
<dbReference type="PANTHER" id="PTHR13355:SF11">
    <property type="entry name" value="GLUCOSAMINE 6-PHOSPHATE N-ACETYLTRANSFERASE"/>
    <property type="match status" value="1"/>
</dbReference>
<dbReference type="PROSITE" id="PS51186">
    <property type="entry name" value="GNAT"/>
    <property type="match status" value="1"/>
</dbReference>
<organism evidence="2 3">
    <name type="scientific">Clostridium moutaii</name>
    <dbReference type="NCBI Taxonomy" id="3240932"/>
    <lineage>
        <taxon>Bacteria</taxon>
        <taxon>Bacillati</taxon>
        <taxon>Bacillota</taxon>
        <taxon>Clostridia</taxon>
        <taxon>Eubacteriales</taxon>
        <taxon>Clostridiaceae</taxon>
        <taxon>Clostridium</taxon>
    </lineage>
</organism>
<dbReference type="RefSeq" id="WP_369704605.1">
    <property type="nucleotide sequence ID" value="NZ_JBGEWD010000009.1"/>
</dbReference>
<dbReference type="SUPFAM" id="SSF55729">
    <property type="entry name" value="Acyl-CoA N-acyltransferases (Nat)"/>
    <property type="match status" value="1"/>
</dbReference>